<protein>
    <submittedName>
        <fullName evidence="1">Uncharacterized protein</fullName>
    </submittedName>
</protein>
<proteinExistence type="predicted"/>
<reference evidence="1" key="1">
    <citation type="submission" date="2020-05" db="EMBL/GenBank/DDBJ databases">
        <authorList>
            <person name="Chiriac C."/>
            <person name="Salcher M."/>
            <person name="Ghai R."/>
            <person name="Kavagutti S V."/>
        </authorList>
    </citation>
    <scope>NUCLEOTIDE SEQUENCE</scope>
</reference>
<name>A0A6J5T7A9_9CAUD</name>
<accession>A0A6J5T7A9</accession>
<dbReference type="EMBL" id="LR797814">
    <property type="protein sequence ID" value="CAB4240649.1"/>
    <property type="molecule type" value="Genomic_DNA"/>
</dbReference>
<organism evidence="1">
    <name type="scientific">uncultured Caudovirales phage</name>
    <dbReference type="NCBI Taxonomy" id="2100421"/>
    <lineage>
        <taxon>Viruses</taxon>
        <taxon>Duplodnaviria</taxon>
        <taxon>Heunggongvirae</taxon>
        <taxon>Uroviricota</taxon>
        <taxon>Caudoviricetes</taxon>
        <taxon>Peduoviridae</taxon>
        <taxon>Maltschvirus</taxon>
        <taxon>Maltschvirus maltsch</taxon>
    </lineage>
</organism>
<gene>
    <name evidence="1" type="ORF">UFOVP3_73</name>
</gene>
<evidence type="ECO:0000313" key="1">
    <source>
        <dbReference type="EMBL" id="CAB4240649.1"/>
    </source>
</evidence>
<sequence length="82" mass="9220">MDDLIKRDDALECFMGFDRMGDVKDAIADLPAIDPAAIREAALREVLALRRLGQTCFDNIEVMKDGWLIHEDDVKALTGEKK</sequence>